<evidence type="ECO:0000313" key="1">
    <source>
        <dbReference type="EMBL" id="QTR54547.1"/>
    </source>
</evidence>
<organism evidence="1 2">
    <name type="scientific">Thiothrix unzii</name>
    <dbReference type="NCBI Taxonomy" id="111769"/>
    <lineage>
        <taxon>Bacteria</taxon>
        <taxon>Pseudomonadati</taxon>
        <taxon>Pseudomonadota</taxon>
        <taxon>Gammaproteobacteria</taxon>
        <taxon>Thiotrichales</taxon>
        <taxon>Thiotrichaceae</taxon>
        <taxon>Thiothrix</taxon>
    </lineage>
</organism>
<proteinExistence type="predicted"/>
<evidence type="ECO:0000313" key="2">
    <source>
        <dbReference type="Proteomes" id="UP000672009"/>
    </source>
</evidence>
<reference evidence="1" key="1">
    <citation type="submission" date="2021-04" db="EMBL/GenBank/DDBJ databases">
        <title>Genomics, taxonomy and metabolism of representatives of sulfur bacteria of the genus Thiothrix: Thiothrix fructosivorans QT, Thiothrix unzii A1T and three new species, Thiothrix subterranea sp. nov., Thiothrix litoralis sp. nov. and 'Candidatus Thiothrix anitrata' sp. nov.</title>
        <authorList>
            <person name="Ravin N.V."/>
            <person name="Smolyakov D."/>
            <person name="Rudenko T.S."/>
            <person name="Mardanov A.V."/>
            <person name="Beletsky A.V."/>
            <person name="Markov N.D."/>
            <person name="Fomenkov A.I."/>
            <person name="Roberts R.J."/>
            <person name="Karnachuk O.V."/>
            <person name="Novikov A."/>
            <person name="Grabovich M.Y."/>
        </authorList>
    </citation>
    <scope>NUCLEOTIDE SEQUENCE</scope>
    <source>
        <strain evidence="1">A1</strain>
    </source>
</reference>
<accession>A0A975II43</accession>
<gene>
    <name evidence="1" type="ORF">J9260_05515</name>
</gene>
<dbReference type="EMBL" id="CP072793">
    <property type="protein sequence ID" value="QTR54547.1"/>
    <property type="molecule type" value="Genomic_DNA"/>
</dbReference>
<keyword evidence="2" id="KW-1185">Reference proteome</keyword>
<sequence>MNTFNNQKINAFLQALHSNPAEVMQQIPPKYDQQGEPLLVNSPATTTEASSTAWNQGRDNLRAEVMGETETTRSAYAANDNPRNLVDKFTHETLAAIDAAGLKAARLEQQPWSGDYWATASGGLSNRYAGCMPGGWQEGFDYIRNHPSKVILKSGSEVWVNELSPAEKYDALVGDANETLTRRSWLDGKPYFDKHGEVPGWFGICHGWAPASFMLPRPLKSIKLLTPDNITLTFYPCEIKALASLLWAKSAPRTRFIGGRCNTEKPVFDETIGRVATLHNPFLAEEITSSEWYTPDPETPAPGTVEVSLSSESWNEETGEVAGREGGRPTAAECVDSNPGAWHLAIVNQIGVSKRSMVMDASFDFQVWNQPLLGYRYTYFNPQTLHQTDVLAEATVSRAAFTNDIFRKYRSPKAATVVGIVMRVTYMGETGNDHTELDTPEADARIDVDYYYDLEMDTGGKIIGGEWYTNQHPDFLWTPPVDGRAVSRYEALATGTWQAGQAVPTSWRAAAVKASADLSPLAAIVEQMIKLAQ</sequence>
<dbReference type="Pfam" id="PF16683">
    <property type="entry name" value="TGase_elicitor"/>
    <property type="match status" value="2"/>
</dbReference>
<dbReference type="KEGG" id="tun:J9260_05515"/>
<dbReference type="RefSeq" id="WP_210220033.1">
    <property type="nucleotide sequence ID" value="NZ_CP072793.1"/>
</dbReference>
<name>A0A975II43_9GAMM</name>
<dbReference type="Proteomes" id="UP000672009">
    <property type="component" value="Chromosome"/>
</dbReference>
<dbReference type="InterPro" id="IPR032048">
    <property type="entry name" value="TGase_elicitor"/>
</dbReference>
<dbReference type="GO" id="GO:0016755">
    <property type="term" value="F:aminoacyltransferase activity"/>
    <property type="evidence" value="ECO:0007669"/>
    <property type="project" value="InterPro"/>
</dbReference>
<protein>
    <submittedName>
        <fullName evidence="1">Uncharacterized protein</fullName>
    </submittedName>
</protein>
<dbReference type="AlphaFoldDB" id="A0A975II43"/>